<evidence type="ECO:0000256" key="2">
    <source>
        <dbReference type="SAM" id="SignalP"/>
    </source>
</evidence>
<dbReference type="InterPro" id="IPR049492">
    <property type="entry name" value="BD-FAE-like_dom"/>
</dbReference>
<dbReference type="InterPro" id="IPR050300">
    <property type="entry name" value="GDXG_lipolytic_enzyme"/>
</dbReference>
<protein>
    <submittedName>
        <fullName evidence="4">Alpha/beta hydrolase</fullName>
    </submittedName>
</protein>
<comment type="caution">
    <text evidence="4">The sequence shown here is derived from an EMBL/GenBank/DDBJ whole genome shotgun (WGS) entry which is preliminary data.</text>
</comment>
<feature type="chain" id="PRO_5047263091" evidence="2">
    <location>
        <begin position="20"/>
        <end position="276"/>
    </location>
</feature>
<dbReference type="Proteomes" id="UP001589774">
    <property type="component" value="Unassembled WGS sequence"/>
</dbReference>
<dbReference type="SUPFAM" id="SSF53474">
    <property type="entry name" value="alpha/beta-Hydrolases"/>
    <property type="match status" value="1"/>
</dbReference>
<accession>A0ABV6HLF1</accession>
<evidence type="ECO:0000313" key="4">
    <source>
        <dbReference type="EMBL" id="MFC0319726.1"/>
    </source>
</evidence>
<reference evidence="4 5" key="1">
    <citation type="submission" date="2024-09" db="EMBL/GenBank/DDBJ databases">
        <authorList>
            <person name="Sun Q."/>
            <person name="Mori K."/>
        </authorList>
    </citation>
    <scope>NUCLEOTIDE SEQUENCE [LARGE SCALE GENOMIC DNA]</scope>
    <source>
        <strain evidence="4 5">CCM 7765</strain>
    </source>
</reference>
<evidence type="ECO:0000256" key="1">
    <source>
        <dbReference type="ARBA" id="ARBA00022801"/>
    </source>
</evidence>
<sequence length="276" mass="30959">MKRCFFVLYLILLKLSANAQVVQYNTKANVSYYEEGSRLDSYKKKRCTLDIYYPENKSDFATVIWFHGGGLTGGEKEVPEALKNQGIAVVGVSYRLSPKVKGSDVIEDASAATAWVFKHIKEFGGNEKLIFVSGHSAGGYLGMMLTLNKAYLKKYNIDANQVAGVIPFSGHTITHFTIRKERGIRDVQAVVDEFAPLFYVRADAPPLLLITGDRDLELLGRYEENAYMERMMKLAGHNATSLIELGGYGHNMTFPAFPLLLKEVTRRTEEIVNRLN</sequence>
<organism evidence="4 5">
    <name type="scientific">Olivibacter oleidegradans</name>
    <dbReference type="NCBI Taxonomy" id="760123"/>
    <lineage>
        <taxon>Bacteria</taxon>
        <taxon>Pseudomonadati</taxon>
        <taxon>Bacteroidota</taxon>
        <taxon>Sphingobacteriia</taxon>
        <taxon>Sphingobacteriales</taxon>
        <taxon>Sphingobacteriaceae</taxon>
        <taxon>Olivibacter</taxon>
    </lineage>
</organism>
<feature type="signal peptide" evidence="2">
    <location>
        <begin position="1"/>
        <end position="19"/>
    </location>
</feature>
<keyword evidence="5" id="KW-1185">Reference proteome</keyword>
<dbReference type="InterPro" id="IPR029058">
    <property type="entry name" value="AB_hydrolase_fold"/>
</dbReference>
<proteinExistence type="predicted"/>
<dbReference type="PANTHER" id="PTHR48081">
    <property type="entry name" value="AB HYDROLASE SUPERFAMILY PROTEIN C4A8.06C"/>
    <property type="match status" value="1"/>
</dbReference>
<dbReference type="EMBL" id="JBHLWO010000002">
    <property type="protein sequence ID" value="MFC0319726.1"/>
    <property type="molecule type" value="Genomic_DNA"/>
</dbReference>
<gene>
    <name evidence="4" type="ORF">ACFFI0_15495</name>
</gene>
<dbReference type="PROSITE" id="PS00122">
    <property type="entry name" value="CARBOXYLESTERASE_B_1"/>
    <property type="match status" value="1"/>
</dbReference>
<keyword evidence="1 4" id="KW-0378">Hydrolase</keyword>
<dbReference type="RefSeq" id="WP_130855746.1">
    <property type="nucleotide sequence ID" value="NZ_JBHLWO010000002.1"/>
</dbReference>
<keyword evidence="2" id="KW-0732">Signal</keyword>
<evidence type="ECO:0000259" key="3">
    <source>
        <dbReference type="Pfam" id="PF20434"/>
    </source>
</evidence>
<dbReference type="InterPro" id="IPR019826">
    <property type="entry name" value="Carboxylesterase_B_AS"/>
</dbReference>
<dbReference type="PANTHER" id="PTHR48081:SF9">
    <property type="entry name" value="CARBOXYLESTERASE"/>
    <property type="match status" value="1"/>
</dbReference>
<dbReference type="Gene3D" id="3.40.50.1820">
    <property type="entry name" value="alpha/beta hydrolase"/>
    <property type="match status" value="1"/>
</dbReference>
<feature type="domain" description="BD-FAE-like" evidence="3">
    <location>
        <begin position="49"/>
        <end position="215"/>
    </location>
</feature>
<dbReference type="GO" id="GO:0016787">
    <property type="term" value="F:hydrolase activity"/>
    <property type="evidence" value="ECO:0007669"/>
    <property type="project" value="UniProtKB-KW"/>
</dbReference>
<name>A0ABV6HLF1_9SPHI</name>
<dbReference type="Pfam" id="PF20434">
    <property type="entry name" value="BD-FAE"/>
    <property type="match status" value="1"/>
</dbReference>
<evidence type="ECO:0000313" key="5">
    <source>
        <dbReference type="Proteomes" id="UP001589774"/>
    </source>
</evidence>